<reference evidence="2" key="1">
    <citation type="journal article" date="2015" name="Nature">
        <title>Complex archaea that bridge the gap between prokaryotes and eukaryotes.</title>
        <authorList>
            <person name="Spang A."/>
            <person name="Saw J.H."/>
            <person name="Jorgensen S.L."/>
            <person name="Zaremba-Niedzwiedzka K."/>
            <person name="Martijn J."/>
            <person name="Lind A.E."/>
            <person name="van Eijk R."/>
            <person name="Schleper C."/>
            <person name="Guy L."/>
            <person name="Ettema T.J."/>
        </authorList>
    </citation>
    <scope>NUCLEOTIDE SEQUENCE</scope>
</reference>
<proteinExistence type="predicted"/>
<organism evidence="2">
    <name type="scientific">marine sediment metagenome</name>
    <dbReference type="NCBI Taxonomy" id="412755"/>
    <lineage>
        <taxon>unclassified sequences</taxon>
        <taxon>metagenomes</taxon>
        <taxon>ecological metagenomes</taxon>
    </lineage>
</organism>
<sequence>MTISARRPTGHITDLIGRLSKWRDRRQGITERQTSPQTGRVGKPLPNTELDQAIAYLEEYQELVAKGGS</sequence>
<name>A0A0F9MMY4_9ZZZZ</name>
<evidence type="ECO:0000313" key="2">
    <source>
        <dbReference type="EMBL" id="KKN08695.1"/>
    </source>
</evidence>
<dbReference type="AlphaFoldDB" id="A0A0F9MMY4"/>
<comment type="caution">
    <text evidence="2">The sequence shown here is derived from an EMBL/GenBank/DDBJ whole genome shotgun (WGS) entry which is preliminary data.</text>
</comment>
<feature type="region of interest" description="Disordered" evidence="1">
    <location>
        <begin position="24"/>
        <end position="46"/>
    </location>
</feature>
<evidence type="ECO:0000256" key="1">
    <source>
        <dbReference type="SAM" id="MobiDB-lite"/>
    </source>
</evidence>
<accession>A0A0F9MMY4</accession>
<gene>
    <name evidence="2" type="ORF">LCGC14_1053940</name>
</gene>
<dbReference type="EMBL" id="LAZR01004425">
    <property type="protein sequence ID" value="KKN08695.1"/>
    <property type="molecule type" value="Genomic_DNA"/>
</dbReference>
<protein>
    <submittedName>
        <fullName evidence="2">Uncharacterized protein</fullName>
    </submittedName>
</protein>